<evidence type="ECO:0000313" key="2">
    <source>
        <dbReference type="EMBL" id="GEU77046.1"/>
    </source>
</evidence>
<protein>
    <recommendedName>
        <fullName evidence="3">Reverse transcriptase domain-containing protein</fullName>
    </recommendedName>
</protein>
<organism evidence="2">
    <name type="scientific">Tanacetum cinerariifolium</name>
    <name type="common">Dalmatian daisy</name>
    <name type="synonym">Chrysanthemum cinerariifolium</name>
    <dbReference type="NCBI Taxonomy" id="118510"/>
    <lineage>
        <taxon>Eukaryota</taxon>
        <taxon>Viridiplantae</taxon>
        <taxon>Streptophyta</taxon>
        <taxon>Embryophyta</taxon>
        <taxon>Tracheophyta</taxon>
        <taxon>Spermatophyta</taxon>
        <taxon>Magnoliopsida</taxon>
        <taxon>eudicotyledons</taxon>
        <taxon>Gunneridae</taxon>
        <taxon>Pentapetalae</taxon>
        <taxon>asterids</taxon>
        <taxon>campanulids</taxon>
        <taxon>Asterales</taxon>
        <taxon>Asteraceae</taxon>
        <taxon>Asteroideae</taxon>
        <taxon>Anthemideae</taxon>
        <taxon>Anthemidinae</taxon>
        <taxon>Tanacetum</taxon>
    </lineage>
</organism>
<sequence length="492" mass="56972">MDKNIDSSGFDQIQTPQYPIIHHPSQEMSEEVLQAKGKLMKSIQTFLKKFNCISFGEKPKVLLQAWEKCFAIQHAQPENTNELFQKLLEDLKIINMELAEFINSPSWNHPTFNDDEEHFIQYKEYLENSSNAIAATNFNQEKEELPQNSNIRQLVREECGIKVCEEQKSQCLDKKKQEVKNIVEQPTKRETQPEYSLSMGYEHLSTILETESDEVIESSVKNLVQIPIFTTFLNPIFDDNDDFTSNDDESLSNEDVSMENFKVYLISLFDDEEINSDKINSHCFNAESDLIESLSNHYTLIDSSSKIDYLKEFSSEPMPTSIVNEERIKREHEEYIIEDSDSLREEISIFTGTDDLLPPGIKSDDYDSEEDILSNDSILLPENESSNFDHHDDPSFPRPPPEPPDVEFFFDFEPNSEELISAVMNNIDELNEDECFDPEGEINIFANIKDDDYFFFIFVIRIFLPYLIYHEVSPLLLSTGSEDIIFYPGIST</sequence>
<name>A0A6L2MSU2_TANCI</name>
<proteinExistence type="predicted"/>
<dbReference type="EMBL" id="BKCJ010007395">
    <property type="protein sequence ID" value="GEU77046.1"/>
    <property type="molecule type" value="Genomic_DNA"/>
</dbReference>
<feature type="region of interest" description="Disordered" evidence="1">
    <location>
        <begin position="383"/>
        <end position="403"/>
    </location>
</feature>
<evidence type="ECO:0008006" key="3">
    <source>
        <dbReference type="Google" id="ProtNLM"/>
    </source>
</evidence>
<comment type="caution">
    <text evidence="2">The sequence shown here is derived from an EMBL/GenBank/DDBJ whole genome shotgun (WGS) entry which is preliminary data.</text>
</comment>
<reference evidence="2" key="1">
    <citation type="journal article" date="2019" name="Sci. Rep.">
        <title>Draft genome of Tanacetum cinerariifolium, the natural source of mosquito coil.</title>
        <authorList>
            <person name="Yamashiro T."/>
            <person name="Shiraishi A."/>
            <person name="Satake H."/>
            <person name="Nakayama K."/>
        </authorList>
    </citation>
    <scope>NUCLEOTIDE SEQUENCE</scope>
</reference>
<gene>
    <name evidence="2" type="ORF">Tci_049024</name>
</gene>
<dbReference type="AlphaFoldDB" id="A0A6L2MSU2"/>
<accession>A0A6L2MSU2</accession>
<evidence type="ECO:0000256" key="1">
    <source>
        <dbReference type="SAM" id="MobiDB-lite"/>
    </source>
</evidence>